<keyword evidence="7" id="KW-1185">Reference proteome</keyword>
<name>A0A839N3M0_9MICO</name>
<dbReference type="RefSeq" id="WP_221185108.1">
    <property type="nucleotide sequence ID" value="NZ_JACHVQ010000001.1"/>
</dbReference>
<dbReference type="Gene3D" id="3.40.50.150">
    <property type="entry name" value="Vaccinia Virus protein VP39"/>
    <property type="match status" value="1"/>
</dbReference>
<gene>
    <name evidence="6" type="ORF">FHU39_000638</name>
</gene>
<dbReference type="Proteomes" id="UP000559182">
    <property type="component" value="Unassembled WGS sequence"/>
</dbReference>
<proteinExistence type="predicted"/>
<comment type="catalytic activity">
    <reaction evidence="4">
        <text>a 2'-deoxyadenosine in DNA + S-adenosyl-L-methionine = an N(6)-methyl-2'-deoxyadenosine in DNA + S-adenosyl-L-homocysteine + H(+)</text>
        <dbReference type="Rhea" id="RHEA:15197"/>
        <dbReference type="Rhea" id="RHEA-COMP:12418"/>
        <dbReference type="Rhea" id="RHEA-COMP:12419"/>
        <dbReference type="ChEBI" id="CHEBI:15378"/>
        <dbReference type="ChEBI" id="CHEBI:57856"/>
        <dbReference type="ChEBI" id="CHEBI:59789"/>
        <dbReference type="ChEBI" id="CHEBI:90615"/>
        <dbReference type="ChEBI" id="CHEBI:90616"/>
        <dbReference type="EC" id="2.1.1.72"/>
    </reaction>
</comment>
<dbReference type="GO" id="GO:0009007">
    <property type="term" value="F:site-specific DNA-methyltransferase (adenine-specific) activity"/>
    <property type="evidence" value="ECO:0007669"/>
    <property type="project" value="UniProtKB-EC"/>
</dbReference>
<protein>
    <recommendedName>
        <fullName evidence="1">site-specific DNA-methyltransferase (adenine-specific)</fullName>
        <ecNumber evidence="1">2.1.1.72</ecNumber>
    </recommendedName>
</protein>
<dbReference type="EMBL" id="JACHVQ010000001">
    <property type="protein sequence ID" value="MBB2890654.1"/>
    <property type="molecule type" value="Genomic_DNA"/>
</dbReference>
<evidence type="ECO:0000256" key="2">
    <source>
        <dbReference type="ARBA" id="ARBA00022603"/>
    </source>
</evidence>
<evidence type="ECO:0000256" key="4">
    <source>
        <dbReference type="ARBA" id="ARBA00047942"/>
    </source>
</evidence>
<dbReference type="EC" id="2.1.1.72" evidence="1"/>
<dbReference type="PANTHER" id="PTHR33841:SF1">
    <property type="entry name" value="DNA METHYLTRANSFERASE A"/>
    <property type="match status" value="1"/>
</dbReference>
<evidence type="ECO:0000259" key="5">
    <source>
        <dbReference type="Pfam" id="PF20473"/>
    </source>
</evidence>
<sequence length="873" mass="97181">MPVSDALVIGEDWISEHFFTTDAKKESFQARVLTRRKEWDEEEQSTRSRFTAARGELEAHLAELAEEGMDFDATRDEGERMTAPTALTGQELDRAKNIYDKVTGILGFRTGQFTTEIDGPIEYVRPANLDSAKPLALIAARPAATIEGLIDKHSPTLLQAWDRDEEDTIFSVSTTLSTLMTSADGPDFALVVAGRWCVIAEKTRWPEGRWLAVDLQLVCERNDGKRGGEIDRALACLDAASLAPDPSGDTWWAETLEESVKHTVGVSKDLQDGVRESIELIAGEVVRRRRAQELPPLADKQAQPLAVQSLRYLYRILFLLFAEASPELEVLPVGVEEYDRGYGLDRLRDLALTELQDERSRRRTHLYQSLERLFRLVDGGHTPPDADDAADGLTFNALRADLFRPEATALIDEVQLGNGTLLEVLRKLLLSKESSKQQRGFISYVELGINQLGAVYEGLMSYTGSFAPVDLYEVAPGGDRSKGSWVVPIADSAHLDERDFVREVDPETGAQNAVIHRQGEFVFRLSGRDRQRSASYYTPEVLTHFTVQQALEELLDQDDHRTTAEEILQLTICEPALGSGAFAIEAVRQLAEQYLRRREDELGERIDPERRPAELQKVKAHIALHQVYGVDLNATAVELAEVSLWLDTMAPGLQAPWFGLRLRRGNSLVGARRALYAAHRIKDKSWLKTAPEPLPLTSLVKPGPSPVEPVETVETTRRDLDKLGHRTELVEPGPSLVEPGPSLVEPVETTGRDLDKLGHRDQAVEPGPSLVGPGPSLVEPVETTKSIGTRVHHFLLPANGWGSAAEVPKSVRDLADPELLKRLKDWRRTIRSKPTAAQLKRLQNLAQRVEVLWDLALRRLTIAEAESGRTIDL</sequence>
<reference evidence="6 7" key="1">
    <citation type="submission" date="2020-08" db="EMBL/GenBank/DDBJ databases">
        <title>Sequencing the genomes of 1000 actinobacteria strains.</title>
        <authorList>
            <person name="Klenk H.-P."/>
        </authorList>
    </citation>
    <scope>NUCLEOTIDE SEQUENCE [LARGE SCALE GENOMIC DNA]</scope>
    <source>
        <strain evidence="6 7">DSM 105369</strain>
    </source>
</reference>
<dbReference type="Pfam" id="PF20473">
    <property type="entry name" value="MmeI_Mtase"/>
    <property type="match status" value="1"/>
</dbReference>
<evidence type="ECO:0000313" key="6">
    <source>
        <dbReference type="EMBL" id="MBB2890654.1"/>
    </source>
</evidence>
<dbReference type="PANTHER" id="PTHR33841">
    <property type="entry name" value="DNA METHYLTRANSFERASE YEEA-RELATED"/>
    <property type="match status" value="1"/>
</dbReference>
<dbReference type="AlphaFoldDB" id="A0A839N3M0"/>
<evidence type="ECO:0000313" key="7">
    <source>
        <dbReference type="Proteomes" id="UP000559182"/>
    </source>
</evidence>
<keyword evidence="2" id="KW-0489">Methyltransferase</keyword>
<comment type="caution">
    <text evidence="6">The sequence shown here is derived from an EMBL/GenBank/DDBJ whole genome shotgun (WGS) entry which is preliminary data.</text>
</comment>
<feature type="domain" description="MmeI-like DNA-methyltransferase" evidence="5">
    <location>
        <begin position="562"/>
        <end position="647"/>
    </location>
</feature>
<dbReference type="GO" id="GO:0032259">
    <property type="term" value="P:methylation"/>
    <property type="evidence" value="ECO:0007669"/>
    <property type="project" value="UniProtKB-KW"/>
</dbReference>
<evidence type="ECO:0000256" key="3">
    <source>
        <dbReference type="ARBA" id="ARBA00022679"/>
    </source>
</evidence>
<dbReference type="InterPro" id="IPR046816">
    <property type="entry name" value="MmeI_Mtase"/>
</dbReference>
<accession>A0A839N3M0</accession>
<dbReference type="SUPFAM" id="SSF53335">
    <property type="entry name" value="S-adenosyl-L-methionine-dependent methyltransferases"/>
    <property type="match status" value="1"/>
</dbReference>
<dbReference type="InterPro" id="IPR050953">
    <property type="entry name" value="N4_N6_ade-DNA_methylase"/>
</dbReference>
<keyword evidence="3" id="KW-0808">Transferase</keyword>
<organism evidence="6 7">
    <name type="scientific">Flexivirga oryzae</name>
    <dbReference type="NCBI Taxonomy" id="1794944"/>
    <lineage>
        <taxon>Bacteria</taxon>
        <taxon>Bacillati</taxon>
        <taxon>Actinomycetota</taxon>
        <taxon>Actinomycetes</taxon>
        <taxon>Micrococcales</taxon>
        <taxon>Dermacoccaceae</taxon>
        <taxon>Flexivirga</taxon>
    </lineage>
</organism>
<evidence type="ECO:0000256" key="1">
    <source>
        <dbReference type="ARBA" id="ARBA00011900"/>
    </source>
</evidence>
<dbReference type="InterPro" id="IPR029063">
    <property type="entry name" value="SAM-dependent_MTases_sf"/>
</dbReference>